<dbReference type="EMBL" id="CP025746">
    <property type="protein sequence ID" value="QAA32166.1"/>
    <property type="molecule type" value="Genomic_DNA"/>
</dbReference>
<dbReference type="SUPFAM" id="SSF52317">
    <property type="entry name" value="Class I glutamine amidotransferase-like"/>
    <property type="match status" value="1"/>
</dbReference>
<name>A0A3R5QY40_9CLOT</name>
<dbReference type="AlphaFoldDB" id="A0A3R5QY40"/>
<evidence type="ECO:0000256" key="2">
    <source>
        <dbReference type="ARBA" id="ARBA00022670"/>
    </source>
</evidence>
<dbReference type="InterPro" id="IPR005320">
    <property type="entry name" value="Peptidase_S51"/>
</dbReference>
<dbReference type="Proteomes" id="UP000286268">
    <property type="component" value="Chromosome"/>
</dbReference>
<evidence type="ECO:0000256" key="1">
    <source>
        <dbReference type="ARBA" id="ARBA00006534"/>
    </source>
</evidence>
<keyword evidence="6" id="KW-1185">Reference proteome</keyword>
<evidence type="ECO:0000313" key="6">
    <source>
        <dbReference type="Proteomes" id="UP000286268"/>
    </source>
</evidence>
<dbReference type="GO" id="GO:0006508">
    <property type="term" value="P:proteolysis"/>
    <property type="evidence" value="ECO:0007669"/>
    <property type="project" value="UniProtKB-KW"/>
</dbReference>
<proteinExistence type="inferred from homology"/>
<gene>
    <name evidence="5" type="ORF">C1I91_11175</name>
</gene>
<dbReference type="Gene3D" id="3.40.50.880">
    <property type="match status" value="1"/>
</dbReference>
<evidence type="ECO:0000256" key="4">
    <source>
        <dbReference type="ARBA" id="ARBA00022825"/>
    </source>
</evidence>
<dbReference type="RefSeq" id="WP_128212959.1">
    <property type="nucleotide sequence ID" value="NZ_CP025746.1"/>
</dbReference>
<organism evidence="5 6">
    <name type="scientific">Clostridium manihotivorum</name>
    <dbReference type="NCBI Taxonomy" id="2320868"/>
    <lineage>
        <taxon>Bacteria</taxon>
        <taxon>Bacillati</taxon>
        <taxon>Bacillota</taxon>
        <taxon>Clostridia</taxon>
        <taxon>Eubacteriales</taxon>
        <taxon>Clostridiaceae</taxon>
        <taxon>Clostridium</taxon>
    </lineage>
</organism>
<dbReference type="Pfam" id="PF03575">
    <property type="entry name" value="Peptidase_S51"/>
    <property type="match status" value="1"/>
</dbReference>
<dbReference type="GO" id="GO:0008236">
    <property type="term" value="F:serine-type peptidase activity"/>
    <property type="evidence" value="ECO:0007669"/>
    <property type="project" value="UniProtKB-KW"/>
</dbReference>
<dbReference type="KEGG" id="cmah:C1I91_11175"/>
<reference evidence="5 6" key="1">
    <citation type="submission" date="2018-01" db="EMBL/GenBank/DDBJ databases">
        <title>Genome Sequencing and Assembly of Anaerobacter polyendosporus strain CT4.</title>
        <authorList>
            <person name="Tachaapaikoon C."/>
            <person name="Sutheeworapong S."/>
            <person name="Jenjaroenpun P."/>
            <person name="Wongsurawat T."/>
            <person name="Nookeaw I."/>
            <person name="Cheawchanlertfa P."/>
            <person name="Kosugi A."/>
            <person name="Cheevadhanarak S."/>
            <person name="Ratanakhanokchai K."/>
        </authorList>
    </citation>
    <scope>NUCLEOTIDE SEQUENCE [LARGE SCALE GENOMIC DNA]</scope>
    <source>
        <strain evidence="5 6">CT4</strain>
    </source>
</reference>
<evidence type="ECO:0000256" key="3">
    <source>
        <dbReference type="ARBA" id="ARBA00022801"/>
    </source>
</evidence>
<keyword evidence="4" id="KW-0720">Serine protease</keyword>
<sequence length="222" mass="25979">MNILLDKLDFNESWAYEAFRKIIKPEHKLCVVPFAFHEDWIRNEEEWEKSYNKLNGEHYKSTVAAFYTYGIDDKNITLINYFVDSVESAKAKVRESDIIFFTGGFPDKMMNRLEEFDLIDIIEQHNGIIMGWSAGAMMQCAEYYISPDNDYPEFVYKKGLKCIKDFAVEVHYKNIDSQNNSTEKYMREKNKIVYTTEPHSAIIVDGDQVKLLGNAKIYKALK</sequence>
<dbReference type="OrthoDB" id="384634at2"/>
<keyword evidence="3" id="KW-0378">Hydrolase</keyword>
<comment type="similarity">
    <text evidence="1">Belongs to the peptidase S51 family.</text>
</comment>
<keyword evidence="2" id="KW-0645">Protease</keyword>
<evidence type="ECO:0000313" key="5">
    <source>
        <dbReference type="EMBL" id="QAA32166.1"/>
    </source>
</evidence>
<protein>
    <submittedName>
        <fullName evidence="5">Peptidase S51</fullName>
    </submittedName>
</protein>
<dbReference type="InterPro" id="IPR029062">
    <property type="entry name" value="Class_I_gatase-like"/>
</dbReference>
<accession>A0A3R5QY40</accession>